<proteinExistence type="predicted"/>
<keyword evidence="1" id="KW-0812">Transmembrane</keyword>
<gene>
    <name evidence="2" type="ordered locus">Cyan7822_5004</name>
</gene>
<dbReference type="RefSeq" id="WP_013324931.1">
    <property type="nucleotide sequence ID" value="NC_014501.1"/>
</dbReference>
<dbReference type="EMBL" id="CP002198">
    <property type="protein sequence ID" value="ADN16893.1"/>
    <property type="molecule type" value="Genomic_DNA"/>
</dbReference>
<dbReference type="KEGG" id="cyj:Cyan7822_5004"/>
<dbReference type="OrthoDB" id="536281at2"/>
<dbReference type="eggNOG" id="COG2911">
    <property type="taxonomic scope" value="Bacteria"/>
</dbReference>
<keyword evidence="1" id="KW-1133">Transmembrane helix</keyword>
<evidence type="ECO:0000313" key="3">
    <source>
        <dbReference type="Proteomes" id="UP000008206"/>
    </source>
</evidence>
<accession>E0UIC5</accession>
<sequence>MTNSPEPRNSTTNPLNRLLQTAKRPSVIAVGMTSVTLIVIGNVGFGILMKQILPHWLEKTLSEALKRQVSLGKVESYSLTSLQLGFSSIPETPNYPHQLTIARIDAQFNPLLILLQRRLPIKIILSNIDGYIKQNPDGNWPIQPLEKIKLPVDLDLDFEIKDADINLLPRGKQKPKPLTIEIDGQGNFLDLKGRQQLQYDVILASLNNQIKLKGKTLLPTGQSQVELIIQKLALNEIASLAAHLPFQVNQGQIQANVNAQIPSFQNIQNSQGKGDLSISQISATTVMLKDPIQISANLAVQDTKLIFEKFQFQWQEIKANVQGYLDWQSGLNLAINVNPFNLHKLKEKTVPSLPFAIQGNLQSQFSIKGNFSNPVVTGTVNNTSDLFLDKIILKKFNTTFQANLKELRIKSLKIIPVVGGEIAGQGLIQTEGQKYIHQPKAFDLAKIPVKFTLNANLPSEKLINVYYKLPLETSIANLKAKVQITGTLKSPQALLQWQLPNTTVASVNDISGQGELLIANKSLIVRHTELKTSEGKVTLTGLGNLKTNLWQTDITANSFSLTPTIALDRANIQLLGTLNQLELANLSGMADLSLKVGGATVVLSSQLKKGNINGTVSFFQLALNPFLKDLPLPVKISQTRAAFSGSIAQLLTDRKDKFKPLNLTANLELLLDNRPVFVKSTLNDGIVNADITTEKIALSPFLPNLTIPVSLSRSKIQVAGQITSFLSILNLTKERRKNSYQDLNIKADTQLNIADNKINAKTQLNNNQWQTEILALNIPNTSFCPPIESSCPPIDAKIALSGNLDDLIAGNTTIPIQAKTVSIQVEGQNIKANGNIILANLSTLPDANVNLNIEYSSNLKSLVPLDELISQIPIQRELLLEQSSISGKTYFKGRLIGKNLLTASKPLENIQLVGNAELTNLSINKRYFEPRLSGPLFISVQKQISLDLKGKKDVFAFTLERCSQKGCLVPYIPNSFEVVQSYNTENPAKIRGKRQGENFIADLQDFPLELLQITPIKTLGIPAIVSGKVDANVEFNLFTLSGIGNLNIEKPSIGNIGVESFETEIVYNKGLAKLRASNVLIGKTRYQVGASFDVNTQALQGKLQINQGNIQDLLGATHLVSLLDSNSTQPNRAATTTQLQPYAIGNANAPVSQQITQLRESEQKIREQAAKIEAGLIRPNLDLQGKFEAEITLAGTLENPELNLEFEGKKWVWFPKPAYLNFVEPVGLVIQEPQTLPIEEISLKGHLENGQIQINYLSKIGTAAMTLNANLRQDKTKWNFQDSTFKVDNLSLDLLRYFFKPPLDLSGEINAQGVLQGNPLNPEIVTNFAFNEGILNGRTLNLPIEGNLRYSNQRFTLNTTDSSAIKIYASVPYPVEPKRNDHLELNLKLTTEAITLIDLFTQGQLNWVGGEAEVNLSTTGRIDLSEEFKLYDLKSKGEINLNNATIQTSTLPRPLIFNGQLTFNNQYLEAKQLQGNILDTQVDITGIFPLFEPLANNQNPLKITLVDGKLDYKDRYLGTVNTDIKITGSAIRPIIGGQIRFTNGKIFLAQLPQKKKIISPVYEQWAGNITAPKYIIKPPQLDNLQIVLEDIKLIQNQQLPQYQFEVGGQLNLQGNLDSLANVKPSGKIYLKRGKVYILTTDIFLASQYENTLNFLPDKGLFNPYLDLQLKTFLWDTAIVANTNNEISDDITKSNRKKSVEITLTIQGQAEQLYTITETVEKACQFESNKETSLPVNPTVIPEISQQLTDCLRVAAFVNTASDLQLLKSPIITISSSPPLTQNEINVLFNRSFSPVSESLQQQNSAQLLEIGIPQFAVTLAPFLQQEVFDLNSWASAWFKSNLGLERVQIVPLIQTGYKLKDGTRVRISYDYFTDEVTVRYETRW</sequence>
<dbReference type="HOGENOM" id="CLU_001223_0_0_3"/>
<keyword evidence="3" id="KW-1185">Reference proteome</keyword>
<feature type="transmembrane region" description="Helical" evidence="1">
    <location>
        <begin position="27"/>
        <end position="49"/>
    </location>
</feature>
<keyword evidence="1" id="KW-0472">Membrane</keyword>
<protein>
    <recommendedName>
        <fullName evidence="4">DUF3971 domain-containing protein</fullName>
    </recommendedName>
</protein>
<dbReference type="PANTHER" id="PTHR34457">
    <property type="entry name" value="EMBRYO DEFECTIVE 2410"/>
    <property type="match status" value="1"/>
</dbReference>
<dbReference type="InterPro" id="IPR053022">
    <property type="entry name" value="Chloroplast_translocon_comp"/>
</dbReference>
<name>E0UIC5_GLOV7</name>
<dbReference type="STRING" id="497965.Cyan7822_5004"/>
<reference evidence="3" key="1">
    <citation type="journal article" date="2011" name="MBio">
        <title>Novel metabolic attributes of the genus Cyanothece, comprising a group of unicellular nitrogen-fixing Cyanobacteria.</title>
        <authorList>
            <person name="Bandyopadhyay A."/>
            <person name="Elvitigala T."/>
            <person name="Welsh E."/>
            <person name="Stockel J."/>
            <person name="Liberton M."/>
            <person name="Min H."/>
            <person name="Sherman L.A."/>
            <person name="Pakrasi H.B."/>
        </authorList>
    </citation>
    <scope>NUCLEOTIDE SEQUENCE [LARGE SCALE GENOMIC DNA]</scope>
    <source>
        <strain evidence="3">PCC 7822</strain>
    </source>
</reference>
<dbReference type="Proteomes" id="UP000008206">
    <property type="component" value="Chromosome"/>
</dbReference>
<dbReference type="PANTHER" id="PTHR34457:SF3">
    <property type="entry name" value="PROTEIN TIC236, CHLOROPLASTIC"/>
    <property type="match status" value="1"/>
</dbReference>
<organism evidence="2 3">
    <name type="scientific">Gloeothece verrucosa (strain PCC 7822)</name>
    <name type="common">Cyanothece sp. (strain PCC 7822)</name>
    <dbReference type="NCBI Taxonomy" id="497965"/>
    <lineage>
        <taxon>Bacteria</taxon>
        <taxon>Bacillati</taxon>
        <taxon>Cyanobacteriota</taxon>
        <taxon>Cyanophyceae</taxon>
        <taxon>Oscillatoriophycideae</taxon>
        <taxon>Chroococcales</taxon>
        <taxon>Aphanothecaceae</taxon>
        <taxon>Gloeothece</taxon>
        <taxon>Gloeothece verrucosa</taxon>
    </lineage>
</organism>
<evidence type="ECO:0000313" key="2">
    <source>
        <dbReference type="EMBL" id="ADN16893.1"/>
    </source>
</evidence>
<evidence type="ECO:0000256" key="1">
    <source>
        <dbReference type="SAM" id="Phobius"/>
    </source>
</evidence>
<evidence type="ECO:0008006" key="4">
    <source>
        <dbReference type="Google" id="ProtNLM"/>
    </source>
</evidence>